<keyword evidence="7 9" id="KW-0325">Glycoprotein</keyword>
<feature type="transmembrane region" description="Helical" evidence="9">
    <location>
        <begin position="41"/>
        <end position="64"/>
    </location>
</feature>
<evidence type="ECO:0000256" key="5">
    <source>
        <dbReference type="ARBA" id="ARBA00023065"/>
    </source>
</evidence>
<protein>
    <recommendedName>
        <fullName evidence="9">Calcium-activated potassium channel subunit beta</fullName>
        <shortName evidence="9">BKbeta</shortName>
    </recommendedName>
    <alternativeName>
        <fullName evidence="9">BK channel subunit beta</fullName>
    </alternativeName>
    <alternativeName>
        <fullName evidence="9">Calcium-activated potassium channel, subfamily M subunit beta</fullName>
    </alternativeName>
    <alternativeName>
        <fullName evidence="9">Charybdotoxin receptor subunit beta</fullName>
    </alternativeName>
    <alternativeName>
        <fullName evidence="9">K(VCA)beta</fullName>
    </alternativeName>
    <alternativeName>
        <fullName evidence="9">Maxi K channel subunit beta</fullName>
    </alternativeName>
    <alternativeName>
        <fullName evidence="9">Slo-beta</fullName>
    </alternativeName>
</protein>
<dbReference type="GO" id="GO:0005513">
    <property type="term" value="P:detection of calcium ion"/>
    <property type="evidence" value="ECO:0007669"/>
    <property type="project" value="UniProtKB-UniRule"/>
</dbReference>
<dbReference type="AlphaFoldDB" id="F7DU84"/>
<keyword evidence="8 9" id="KW-0407">Ion channel</keyword>
<evidence type="ECO:0000256" key="8">
    <source>
        <dbReference type="ARBA" id="ARBA00023303"/>
    </source>
</evidence>
<evidence type="ECO:0000256" key="6">
    <source>
        <dbReference type="ARBA" id="ARBA00023136"/>
    </source>
</evidence>
<dbReference type="Ensembl" id="ENSOANT00000021953.3">
    <property type="protein sequence ID" value="ENSOANP00000021949.3"/>
    <property type="gene ID" value="ENSOANG00000013923.4"/>
</dbReference>
<dbReference type="GO" id="GO:0015459">
    <property type="term" value="F:potassium channel regulator activity"/>
    <property type="evidence" value="ECO:0007669"/>
    <property type="project" value="UniProtKB-UniRule"/>
</dbReference>
<dbReference type="GO" id="GO:0015269">
    <property type="term" value="F:calcium-activated potassium channel activity"/>
    <property type="evidence" value="ECO:0007669"/>
    <property type="project" value="UniProtKB-UniRule"/>
</dbReference>
<dbReference type="GeneTree" id="ENSGT00950000183039"/>
<feature type="transmembrane region" description="Helical" evidence="9">
    <location>
        <begin position="192"/>
        <end position="214"/>
    </location>
</feature>
<comment type="similarity">
    <text evidence="9">Belongs to the KCNMB (TC 8.A.14.1) family.</text>
</comment>
<reference evidence="10" key="2">
    <citation type="submission" date="2025-08" db="UniProtKB">
        <authorList>
            <consortium name="Ensembl"/>
        </authorList>
    </citation>
    <scope>IDENTIFICATION</scope>
    <source>
        <strain evidence="10">Glennie</strain>
    </source>
</reference>
<evidence type="ECO:0000256" key="9">
    <source>
        <dbReference type="RuleBase" id="RU368097"/>
    </source>
</evidence>
<evidence type="ECO:0000313" key="10">
    <source>
        <dbReference type="Ensembl" id="ENSOANP00000021949.3"/>
    </source>
</evidence>
<sequence>VPGVAMSRRFDSIRQKSKIGDGDKTPEKNKKLPSNAGEERAVFLGFAMMGFSVLMFFLLGITILQPFMLSTQREESNCTAIRVHIVDVWLDCSSICAADCWQRGKYPCLQVLVNLSHSAQKVLLYYNEEAVQLNPKCFYTPKCHRARNDLLDSALDLKNFFDQKNGTPFSCFYRSDSKSEDVILTQKYDKMAIFHCLFWPSLTLLGGALIVGMVKLTQHLSFLRDKYPQSINAEQ</sequence>
<accession>F7DU84</accession>
<dbReference type="PANTHER" id="PTHR10258">
    <property type="entry name" value="CALCIUM-ACTIVATED POTASSIUM CHANNEL SUBUNIT BETA"/>
    <property type="match status" value="1"/>
</dbReference>
<keyword evidence="4 9" id="KW-1133">Transmembrane helix</keyword>
<evidence type="ECO:0000313" key="11">
    <source>
        <dbReference type="Proteomes" id="UP000002279"/>
    </source>
</evidence>
<dbReference type="Proteomes" id="UP000002279">
    <property type="component" value="Chromosome 1"/>
</dbReference>
<dbReference type="Pfam" id="PF03185">
    <property type="entry name" value="CaKB"/>
    <property type="match status" value="1"/>
</dbReference>
<gene>
    <name evidence="10" type="primary">KCNMB3</name>
</gene>
<keyword evidence="3 9" id="KW-0812">Transmembrane</keyword>
<name>F7DU84_ORNAN</name>
<evidence type="ECO:0000256" key="4">
    <source>
        <dbReference type="ARBA" id="ARBA00022989"/>
    </source>
</evidence>
<organism evidence="10 11">
    <name type="scientific">Ornithorhynchus anatinus</name>
    <name type="common">Duckbill platypus</name>
    <dbReference type="NCBI Taxonomy" id="9258"/>
    <lineage>
        <taxon>Eukaryota</taxon>
        <taxon>Metazoa</taxon>
        <taxon>Chordata</taxon>
        <taxon>Craniata</taxon>
        <taxon>Vertebrata</taxon>
        <taxon>Euteleostomi</taxon>
        <taxon>Mammalia</taxon>
        <taxon>Monotremata</taxon>
        <taxon>Ornithorhynchidae</taxon>
        <taxon>Ornithorhynchus</taxon>
    </lineage>
</organism>
<evidence type="ECO:0000256" key="2">
    <source>
        <dbReference type="ARBA" id="ARBA00022448"/>
    </source>
</evidence>
<dbReference type="PANTHER" id="PTHR10258:SF4">
    <property type="entry name" value="CALCIUM-ACTIVATED POTASSIUM CHANNEL SUBUNIT BETA-3"/>
    <property type="match status" value="1"/>
</dbReference>
<dbReference type="HOGENOM" id="CLU_085739_1_1_1"/>
<dbReference type="Bgee" id="ENSOANG00000013923">
    <property type="expression patterns" value="Expressed in endometrium and 2 other cell types or tissues"/>
</dbReference>
<keyword evidence="5 9" id="KW-0406">Ion transport</keyword>
<dbReference type="GO" id="GO:0008076">
    <property type="term" value="C:voltage-gated potassium channel complex"/>
    <property type="evidence" value="ECO:0007669"/>
    <property type="project" value="UniProtKB-UniRule"/>
</dbReference>
<evidence type="ECO:0000256" key="1">
    <source>
        <dbReference type="ARBA" id="ARBA00004141"/>
    </source>
</evidence>
<reference evidence="10" key="3">
    <citation type="submission" date="2025-09" db="UniProtKB">
        <authorList>
            <consortium name="Ensembl"/>
        </authorList>
    </citation>
    <scope>IDENTIFICATION</scope>
    <source>
        <strain evidence="10">Glennie</strain>
    </source>
</reference>
<comment type="PTM">
    <text evidence="9">N-glycosylated.</text>
</comment>
<comment type="subunit">
    <text evidence="9">Interacts with KCNMA1 tetramer. There are probably 4 molecules of KCMNB per KCNMA1 tetramer.</text>
</comment>
<dbReference type="STRING" id="9258.ENSOANP00000021949"/>
<reference evidence="10 11" key="1">
    <citation type="journal article" date="2008" name="Nature">
        <title>Genome analysis of the platypus reveals unique signatures of evolution.</title>
        <authorList>
            <person name="Warren W.C."/>
            <person name="Hillier L.W."/>
            <person name="Marshall Graves J.A."/>
            <person name="Birney E."/>
            <person name="Ponting C.P."/>
            <person name="Grutzner F."/>
            <person name="Belov K."/>
            <person name="Miller W."/>
            <person name="Clarke L."/>
            <person name="Chinwalla A.T."/>
            <person name="Yang S.P."/>
            <person name="Heger A."/>
            <person name="Locke D.P."/>
            <person name="Miethke P."/>
            <person name="Waters P.D."/>
            <person name="Veyrunes F."/>
            <person name="Fulton L."/>
            <person name="Fulton B."/>
            <person name="Graves T."/>
            <person name="Wallis J."/>
            <person name="Puente X.S."/>
            <person name="Lopez-Otin C."/>
            <person name="Ordonez G.R."/>
            <person name="Eichler E.E."/>
            <person name="Chen L."/>
            <person name="Cheng Z."/>
            <person name="Deakin J.E."/>
            <person name="Alsop A."/>
            <person name="Thompson K."/>
            <person name="Kirby P."/>
            <person name="Papenfuss A.T."/>
            <person name="Wakefield M.J."/>
            <person name="Olender T."/>
            <person name="Lancet D."/>
            <person name="Huttley G.A."/>
            <person name="Smit A.F."/>
            <person name="Pask A."/>
            <person name="Temple-Smith P."/>
            <person name="Batzer M.A."/>
            <person name="Walker J.A."/>
            <person name="Konkel M.K."/>
            <person name="Harris R.S."/>
            <person name="Whittington C.M."/>
            <person name="Wong E.S."/>
            <person name="Gemmell N.J."/>
            <person name="Buschiazzo E."/>
            <person name="Vargas Jentzsch I.M."/>
            <person name="Merkel A."/>
            <person name="Schmitz J."/>
            <person name="Zemann A."/>
            <person name="Churakov G."/>
            <person name="Kriegs J.O."/>
            <person name="Brosius J."/>
            <person name="Murchison E.P."/>
            <person name="Sachidanandam R."/>
            <person name="Smith C."/>
            <person name="Hannon G.J."/>
            <person name="Tsend-Ayush E."/>
            <person name="McMillan D."/>
            <person name="Attenborough R."/>
            <person name="Rens W."/>
            <person name="Ferguson-Smith M."/>
            <person name="Lefevre C.M."/>
            <person name="Sharp J.A."/>
            <person name="Nicholas K.R."/>
            <person name="Ray D.A."/>
            <person name="Kube M."/>
            <person name="Reinhardt R."/>
            <person name="Pringle T.H."/>
            <person name="Taylor J."/>
            <person name="Jones R.C."/>
            <person name="Nixon B."/>
            <person name="Dacheux J.L."/>
            <person name="Niwa H."/>
            <person name="Sekita Y."/>
            <person name="Huang X."/>
            <person name="Stark A."/>
            <person name="Kheradpour P."/>
            <person name="Kellis M."/>
            <person name="Flicek P."/>
            <person name="Chen Y."/>
            <person name="Webber C."/>
            <person name="Hardison R."/>
            <person name="Nelson J."/>
            <person name="Hallsworth-Pepin K."/>
            <person name="Delehaunty K."/>
            <person name="Markovic C."/>
            <person name="Minx P."/>
            <person name="Feng Y."/>
            <person name="Kremitzki C."/>
            <person name="Mitreva M."/>
            <person name="Glasscock J."/>
            <person name="Wylie T."/>
            <person name="Wohldmann P."/>
            <person name="Thiru P."/>
            <person name="Nhan M.N."/>
            <person name="Pohl C.S."/>
            <person name="Smith S.M."/>
            <person name="Hou S."/>
            <person name="Nefedov M."/>
            <person name="de Jong P.J."/>
            <person name="Renfree M.B."/>
            <person name="Mardis E.R."/>
            <person name="Wilson R.K."/>
        </authorList>
    </citation>
    <scope>NUCLEOTIDE SEQUENCE [LARGE SCALE GENOMIC DNA]</scope>
    <source>
        <strain evidence="10 11">Glennie</strain>
    </source>
</reference>
<dbReference type="InterPro" id="IPR003930">
    <property type="entry name" value="K_chnl_Ca-activ_BK_bsu"/>
</dbReference>
<dbReference type="eggNOG" id="ENOG502QR4Z">
    <property type="taxonomic scope" value="Eukaryota"/>
</dbReference>
<keyword evidence="6 9" id="KW-0472">Membrane</keyword>
<evidence type="ECO:0000256" key="7">
    <source>
        <dbReference type="ARBA" id="ARBA00023180"/>
    </source>
</evidence>
<evidence type="ECO:0000256" key="3">
    <source>
        <dbReference type="ARBA" id="ARBA00022692"/>
    </source>
</evidence>
<keyword evidence="11" id="KW-1185">Reference proteome</keyword>
<comment type="subcellular location">
    <subcellularLocation>
        <location evidence="1 9">Membrane</location>
        <topology evidence="1 9">Multi-pass membrane protein</topology>
    </subcellularLocation>
</comment>
<proteinExistence type="inferred from homology"/>
<keyword evidence="2 9" id="KW-0813">Transport</keyword>
<comment type="function">
    <text evidence="9">Regulatory subunit of the calcium activated potassium KCNMA1 (maxiK) channel. Modulates the calcium sensitivity and gating kinetics of KCNMA1, thereby contributing to KCNMA1 channel diversity.</text>
</comment>